<organism evidence="1 2">
    <name type="scientific">Ixodes persulcatus</name>
    <name type="common">Taiga tick</name>
    <dbReference type="NCBI Taxonomy" id="34615"/>
    <lineage>
        <taxon>Eukaryota</taxon>
        <taxon>Metazoa</taxon>
        <taxon>Ecdysozoa</taxon>
        <taxon>Arthropoda</taxon>
        <taxon>Chelicerata</taxon>
        <taxon>Arachnida</taxon>
        <taxon>Acari</taxon>
        <taxon>Parasitiformes</taxon>
        <taxon>Ixodida</taxon>
        <taxon>Ixodoidea</taxon>
        <taxon>Ixodidae</taxon>
        <taxon>Ixodinae</taxon>
        <taxon>Ixodes</taxon>
    </lineage>
</organism>
<protein>
    <submittedName>
        <fullName evidence="1">Uncharacterized protein</fullName>
    </submittedName>
</protein>
<name>A0AC60PNB0_IXOPE</name>
<sequence length="326" mass="37152">MLTKPGRSPRKTAAEIEEVERKTTDERSATFPEKWLFGALCYQILALQICDRALYGSVVELPGFVTFPRSGTHWVQQIIQLIVQNGKSASSFIEFTERAPFMEIQELKPTRMPRLLRSHLPIGKVPFSPRAKYVYVARNPWDCCVSCYHLVREVPAFNFSAGTFEEFVDVFLGGQFGFSDYFDHVLSGYKHKDKPNVFFVTYEELQRNKADTVLRLAYFLGENYGRILEENENIFKEVLDKSTFSFMKGFMRPSPEELKLALGKTPAQFERLKDFVTIKADEAKVNILRKVTSPVSAVEAEAPSSAHLSPSAIISLYKLFVIKSKS</sequence>
<comment type="caution">
    <text evidence="1">The sequence shown here is derived from an EMBL/GenBank/DDBJ whole genome shotgun (WGS) entry which is preliminary data.</text>
</comment>
<evidence type="ECO:0000313" key="1">
    <source>
        <dbReference type="EMBL" id="KAG0421868.1"/>
    </source>
</evidence>
<accession>A0AC60PNB0</accession>
<reference evidence="1 2" key="1">
    <citation type="journal article" date="2020" name="Cell">
        <title>Large-Scale Comparative Analyses of Tick Genomes Elucidate Their Genetic Diversity and Vector Capacities.</title>
        <authorList>
            <consortium name="Tick Genome and Microbiome Consortium (TIGMIC)"/>
            <person name="Jia N."/>
            <person name="Wang J."/>
            <person name="Shi W."/>
            <person name="Du L."/>
            <person name="Sun Y."/>
            <person name="Zhan W."/>
            <person name="Jiang J.F."/>
            <person name="Wang Q."/>
            <person name="Zhang B."/>
            <person name="Ji P."/>
            <person name="Bell-Sakyi L."/>
            <person name="Cui X.M."/>
            <person name="Yuan T.T."/>
            <person name="Jiang B.G."/>
            <person name="Yang W.F."/>
            <person name="Lam T.T."/>
            <person name="Chang Q.C."/>
            <person name="Ding S.J."/>
            <person name="Wang X.J."/>
            <person name="Zhu J.G."/>
            <person name="Ruan X.D."/>
            <person name="Zhao L."/>
            <person name="Wei J.T."/>
            <person name="Ye R.Z."/>
            <person name="Que T.C."/>
            <person name="Du C.H."/>
            <person name="Zhou Y.H."/>
            <person name="Cheng J.X."/>
            <person name="Dai P.F."/>
            <person name="Guo W.B."/>
            <person name="Han X.H."/>
            <person name="Huang E.J."/>
            <person name="Li L.F."/>
            <person name="Wei W."/>
            <person name="Gao Y.C."/>
            <person name="Liu J.Z."/>
            <person name="Shao H.Z."/>
            <person name="Wang X."/>
            <person name="Wang C.C."/>
            <person name="Yang T.C."/>
            <person name="Huo Q.B."/>
            <person name="Li W."/>
            <person name="Chen H.Y."/>
            <person name="Chen S.E."/>
            <person name="Zhou L.G."/>
            <person name="Ni X.B."/>
            <person name="Tian J.H."/>
            <person name="Sheng Y."/>
            <person name="Liu T."/>
            <person name="Pan Y.S."/>
            <person name="Xia L.Y."/>
            <person name="Li J."/>
            <person name="Zhao F."/>
            <person name="Cao W.C."/>
        </authorList>
    </citation>
    <scope>NUCLEOTIDE SEQUENCE [LARGE SCALE GENOMIC DNA]</scope>
    <source>
        <strain evidence="1">Iper-2018</strain>
    </source>
</reference>
<evidence type="ECO:0000313" key="2">
    <source>
        <dbReference type="Proteomes" id="UP000805193"/>
    </source>
</evidence>
<keyword evidence="2" id="KW-1185">Reference proteome</keyword>
<dbReference type="EMBL" id="JABSTQ010010310">
    <property type="protein sequence ID" value="KAG0421868.1"/>
    <property type="molecule type" value="Genomic_DNA"/>
</dbReference>
<gene>
    <name evidence="1" type="ORF">HPB47_002273</name>
</gene>
<proteinExistence type="predicted"/>
<dbReference type="Proteomes" id="UP000805193">
    <property type="component" value="Unassembled WGS sequence"/>
</dbReference>